<sequence length="112" mass="12600">MKVHVYENSSDQAEEQNQFYRTRTKMNEDLLRTRDLSLALEHPTDGDSSIYTCIVSSRELYSTEPCQVPGSVIWSLFVRAQPISVSQISPGPSSGTFHTLQSFLIKTCLVSI</sequence>
<gene>
    <name evidence="1" type="ORF">ILYODFUR_038072</name>
</gene>
<proteinExistence type="predicted"/>
<comment type="caution">
    <text evidence="1">The sequence shown here is derived from an EMBL/GenBank/DDBJ whole genome shotgun (WGS) entry which is preliminary data.</text>
</comment>
<protein>
    <recommendedName>
        <fullName evidence="3">Immunoglobulin V-set domain-containing protein</fullName>
    </recommendedName>
</protein>
<reference evidence="1 2" key="1">
    <citation type="submission" date="2021-06" db="EMBL/GenBank/DDBJ databases">
        <authorList>
            <person name="Palmer J.M."/>
        </authorList>
    </citation>
    <scope>NUCLEOTIDE SEQUENCE [LARGE SCALE GENOMIC DNA]</scope>
    <source>
        <strain evidence="2">if_2019</strain>
        <tissue evidence="1">Muscle</tissue>
    </source>
</reference>
<dbReference type="EMBL" id="JAHRIQ010020607">
    <property type="protein sequence ID" value="MEQ2227479.1"/>
    <property type="molecule type" value="Genomic_DNA"/>
</dbReference>
<name>A0ABV0T3U9_9TELE</name>
<evidence type="ECO:0008006" key="3">
    <source>
        <dbReference type="Google" id="ProtNLM"/>
    </source>
</evidence>
<dbReference type="InterPro" id="IPR013783">
    <property type="entry name" value="Ig-like_fold"/>
</dbReference>
<dbReference type="Gene3D" id="2.60.40.10">
    <property type="entry name" value="Immunoglobulins"/>
    <property type="match status" value="1"/>
</dbReference>
<dbReference type="Proteomes" id="UP001482620">
    <property type="component" value="Unassembled WGS sequence"/>
</dbReference>
<evidence type="ECO:0000313" key="2">
    <source>
        <dbReference type="Proteomes" id="UP001482620"/>
    </source>
</evidence>
<organism evidence="1 2">
    <name type="scientific">Ilyodon furcidens</name>
    <name type="common">goldbreast splitfin</name>
    <dbReference type="NCBI Taxonomy" id="33524"/>
    <lineage>
        <taxon>Eukaryota</taxon>
        <taxon>Metazoa</taxon>
        <taxon>Chordata</taxon>
        <taxon>Craniata</taxon>
        <taxon>Vertebrata</taxon>
        <taxon>Euteleostomi</taxon>
        <taxon>Actinopterygii</taxon>
        <taxon>Neopterygii</taxon>
        <taxon>Teleostei</taxon>
        <taxon>Neoteleostei</taxon>
        <taxon>Acanthomorphata</taxon>
        <taxon>Ovalentaria</taxon>
        <taxon>Atherinomorphae</taxon>
        <taxon>Cyprinodontiformes</taxon>
        <taxon>Goodeidae</taxon>
        <taxon>Ilyodon</taxon>
    </lineage>
</organism>
<accession>A0ABV0T3U9</accession>
<keyword evidence="2" id="KW-1185">Reference proteome</keyword>
<evidence type="ECO:0000313" key="1">
    <source>
        <dbReference type="EMBL" id="MEQ2227479.1"/>
    </source>
</evidence>